<dbReference type="GO" id="GO:0007204">
    <property type="term" value="P:positive regulation of cytosolic calcium ion concentration"/>
    <property type="evidence" value="ECO:0007669"/>
    <property type="project" value="TreeGrafter"/>
</dbReference>
<keyword evidence="6" id="KW-0812">Transmembrane</keyword>
<comment type="subcellular location">
    <subcellularLocation>
        <location evidence="1">Membrane</location>
        <topology evidence="1">Multi-pass membrane protein</topology>
    </subcellularLocation>
</comment>
<gene>
    <name evidence="7" type="ORF">DNTS_025651</name>
</gene>
<dbReference type="GO" id="GO:0019957">
    <property type="term" value="F:C-C chemokine binding"/>
    <property type="evidence" value="ECO:0007669"/>
    <property type="project" value="TreeGrafter"/>
</dbReference>
<evidence type="ECO:0000256" key="3">
    <source>
        <dbReference type="ARBA" id="ARBA00023170"/>
    </source>
</evidence>
<dbReference type="GO" id="GO:0019722">
    <property type="term" value="P:calcium-mediated signaling"/>
    <property type="evidence" value="ECO:0007669"/>
    <property type="project" value="TreeGrafter"/>
</dbReference>
<dbReference type="EMBL" id="SRMA01027309">
    <property type="protein sequence ID" value="TRY55805.1"/>
    <property type="molecule type" value="Genomic_DNA"/>
</dbReference>
<evidence type="ECO:0000256" key="2">
    <source>
        <dbReference type="ARBA" id="ARBA00023040"/>
    </source>
</evidence>
<feature type="compositionally biased region" description="Basic and acidic residues" evidence="5">
    <location>
        <begin position="491"/>
        <end position="501"/>
    </location>
</feature>
<reference evidence="7 8" key="1">
    <citation type="journal article" date="2019" name="Sci. Data">
        <title>Hybrid genome assembly and annotation of Danionella translucida.</title>
        <authorList>
            <person name="Kadobianskyi M."/>
            <person name="Schulze L."/>
            <person name="Schuelke M."/>
            <person name="Judkewitz B."/>
        </authorList>
    </citation>
    <scope>NUCLEOTIDE SEQUENCE [LARGE SCALE GENOMIC DNA]</scope>
    <source>
        <strain evidence="7 8">Bolton</strain>
    </source>
</reference>
<feature type="transmembrane region" description="Helical" evidence="6">
    <location>
        <begin position="37"/>
        <end position="59"/>
    </location>
</feature>
<dbReference type="InterPro" id="IPR050119">
    <property type="entry name" value="CCR1-9-like"/>
</dbReference>
<evidence type="ECO:0008006" key="9">
    <source>
        <dbReference type="Google" id="ProtNLM"/>
    </source>
</evidence>
<keyword evidence="4" id="KW-0807">Transducer</keyword>
<keyword evidence="2" id="KW-0297">G-protein coupled receptor</keyword>
<organism evidence="7 8">
    <name type="scientific">Danionella cerebrum</name>
    <dbReference type="NCBI Taxonomy" id="2873325"/>
    <lineage>
        <taxon>Eukaryota</taxon>
        <taxon>Metazoa</taxon>
        <taxon>Chordata</taxon>
        <taxon>Craniata</taxon>
        <taxon>Vertebrata</taxon>
        <taxon>Euteleostomi</taxon>
        <taxon>Actinopterygii</taxon>
        <taxon>Neopterygii</taxon>
        <taxon>Teleostei</taxon>
        <taxon>Ostariophysi</taxon>
        <taxon>Cypriniformes</taxon>
        <taxon>Danionidae</taxon>
        <taxon>Danioninae</taxon>
        <taxon>Danionella</taxon>
    </lineage>
</organism>
<evidence type="ECO:0000256" key="4">
    <source>
        <dbReference type="ARBA" id="ARBA00023224"/>
    </source>
</evidence>
<dbReference type="GO" id="GO:0016493">
    <property type="term" value="F:C-C chemokine receptor activity"/>
    <property type="evidence" value="ECO:0007669"/>
    <property type="project" value="TreeGrafter"/>
</dbReference>
<evidence type="ECO:0000256" key="1">
    <source>
        <dbReference type="ARBA" id="ARBA00004141"/>
    </source>
</evidence>
<evidence type="ECO:0000256" key="6">
    <source>
        <dbReference type="SAM" id="Phobius"/>
    </source>
</evidence>
<sequence>MHSALDKMEEHTFFNHSYDDEATNMEDTYTVLEKITAVYQSVVICVSLSGNSLLLWGLLKKVKLSTSANHFLLHLIISNFIFTFTLIPWTVHSQNRNRVVCIMITAVGFFICLVPINIVIVLDFFSLVHFSDKWEINWMAVIYLFYLLGNTYCCINPLVRLFEDKRFRMYLRCTRGVHRQTLRNRSEDSEELELLLYQMDAVHQAGLAGPGVNREQIGEKHGVQITPEPAKNTSPTKPRLSRGAIEVSPAQFDEHHAVDLAQPLSLPLGGHVLAWLPPRNSPGLPGCSAFPAVSAGQSLKAVRCDDTDWQLGSGARGYQSSASHTWINYLHRNHQTIYTLTLQSLRSHGRSDSQGGVNVEPTLPVPCRNVYPVPRMRCSLTGKLQRARDSRAVRAVFDDATIDGKVVRKVTEPQRNLITFIHYPHSERRRNSPSVIRFISIQAMRVPTDTLLDGNQVFSPSAITSLTSVQSRSMNRQKVESWRTGASRWTGGREEHHEPKKQNGSSRTGGRRTDLWLLGSGVFPRAQAQCQPRANLPCKSALGFCSGVILWQPCTHHSQNALLPTLPLLLKASN</sequence>
<feature type="transmembrane region" description="Helical" evidence="6">
    <location>
        <begin position="140"/>
        <end position="162"/>
    </location>
</feature>
<dbReference type="AlphaFoldDB" id="A0A553MRL1"/>
<dbReference type="PANTHER" id="PTHR10489:SF627">
    <property type="entry name" value="C-C CHEMOKINE RECEPTOR TYPE 8"/>
    <property type="match status" value="1"/>
</dbReference>
<dbReference type="GO" id="GO:0060326">
    <property type="term" value="P:cell chemotaxis"/>
    <property type="evidence" value="ECO:0007669"/>
    <property type="project" value="TreeGrafter"/>
</dbReference>
<protein>
    <recommendedName>
        <fullName evidence="9">G-protein coupled receptors family 1 profile domain-containing protein</fullName>
    </recommendedName>
</protein>
<accession>A0A553MRL1</accession>
<dbReference type="Proteomes" id="UP000316079">
    <property type="component" value="Unassembled WGS sequence"/>
</dbReference>
<feature type="transmembrane region" description="Helical" evidence="6">
    <location>
        <begin position="71"/>
        <end position="92"/>
    </location>
</feature>
<dbReference type="SUPFAM" id="SSF81321">
    <property type="entry name" value="Family A G protein-coupled receptor-like"/>
    <property type="match status" value="1"/>
</dbReference>
<keyword evidence="6" id="KW-1133">Transmembrane helix</keyword>
<feature type="transmembrane region" description="Helical" evidence="6">
    <location>
        <begin position="99"/>
        <end position="120"/>
    </location>
</feature>
<name>A0A553MRL1_9TELE</name>
<feature type="region of interest" description="Disordered" evidence="5">
    <location>
        <begin position="474"/>
        <end position="512"/>
    </location>
</feature>
<keyword evidence="3" id="KW-0675">Receptor</keyword>
<keyword evidence="8" id="KW-1185">Reference proteome</keyword>
<evidence type="ECO:0000313" key="8">
    <source>
        <dbReference type="Proteomes" id="UP000316079"/>
    </source>
</evidence>
<comment type="caution">
    <text evidence="7">The sequence shown here is derived from an EMBL/GenBank/DDBJ whole genome shotgun (WGS) entry which is preliminary data.</text>
</comment>
<proteinExistence type="predicted"/>
<evidence type="ECO:0000256" key="5">
    <source>
        <dbReference type="SAM" id="MobiDB-lite"/>
    </source>
</evidence>
<dbReference type="GO" id="GO:0006955">
    <property type="term" value="P:immune response"/>
    <property type="evidence" value="ECO:0007669"/>
    <property type="project" value="TreeGrafter"/>
</dbReference>
<dbReference type="PANTHER" id="PTHR10489">
    <property type="entry name" value="CELL ADHESION MOLECULE"/>
    <property type="match status" value="1"/>
</dbReference>
<evidence type="ECO:0000313" key="7">
    <source>
        <dbReference type="EMBL" id="TRY55805.1"/>
    </source>
</evidence>
<dbReference type="GO" id="GO:0009897">
    <property type="term" value="C:external side of plasma membrane"/>
    <property type="evidence" value="ECO:0007669"/>
    <property type="project" value="TreeGrafter"/>
</dbReference>
<keyword evidence="6" id="KW-0472">Membrane</keyword>
<dbReference type="Gene3D" id="1.20.1070.10">
    <property type="entry name" value="Rhodopsin 7-helix transmembrane proteins"/>
    <property type="match status" value="2"/>
</dbReference>